<dbReference type="EMBL" id="BGZK01001799">
    <property type="protein sequence ID" value="GBP86511.1"/>
    <property type="molecule type" value="Genomic_DNA"/>
</dbReference>
<accession>A0A4C1ZCK0</accession>
<dbReference type="Proteomes" id="UP000299102">
    <property type="component" value="Unassembled WGS sequence"/>
</dbReference>
<gene>
    <name evidence="1" type="ORF">EVAR_69180_1</name>
</gene>
<protein>
    <submittedName>
        <fullName evidence="1">Uncharacterized protein</fullName>
    </submittedName>
</protein>
<keyword evidence="2" id="KW-1185">Reference proteome</keyword>
<proteinExistence type="predicted"/>
<reference evidence="1 2" key="1">
    <citation type="journal article" date="2019" name="Commun. Biol.">
        <title>The bagworm genome reveals a unique fibroin gene that provides high tensile strength.</title>
        <authorList>
            <person name="Kono N."/>
            <person name="Nakamura H."/>
            <person name="Ohtoshi R."/>
            <person name="Tomita M."/>
            <person name="Numata K."/>
            <person name="Arakawa K."/>
        </authorList>
    </citation>
    <scope>NUCLEOTIDE SEQUENCE [LARGE SCALE GENOMIC DNA]</scope>
</reference>
<sequence>MLCRVPERKNLTIFVSGYYRIRAVADSGAGVEGRIQRRGAAIGTDSEIDQYEKLFYVHCHGRSTYKRLPYNWRTTTAPPPSRARSGGADRDRARFVRVQSYLKNWPIHTVSISKYVNAKHSRAIDLCVKRNVSLSNLLLEGRRVKRIYKRISKADCCIVNVGPVSVWLGALPLRISRYRVLLPARTSSVSYAGRALAGRRLGTSSRNRKVPRQILDTGE</sequence>
<comment type="caution">
    <text evidence="1">The sequence shown here is derived from an EMBL/GenBank/DDBJ whole genome shotgun (WGS) entry which is preliminary data.</text>
</comment>
<evidence type="ECO:0000313" key="2">
    <source>
        <dbReference type="Proteomes" id="UP000299102"/>
    </source>
</evidence>
<evidence type="ECO:0000313" key="1">
    <source>
        <dbReference type="EMBL" id="GBP86511.1"/>
    </source>
</evidence>
<name>A0A4C1ZCK0_EUMVA</name>
<organism evidence="1 2">
    <name type="scientific">Eumeta variegata</name>
    <name type="common">Bagworm moth</name>
    <name type="synonym">Eumeta japonica</name>
    <dbReference type="NCBI Taxonomy" id="151549"/>
    <lineage>
        <taxon>Eukaryota</taxon>
        <taxon>Metazoa</taxon>
        <taxon>Ecdysozoa</taxon>
        <taxon>Arthropoda</taxon>
        <taxon>Hexapoda</taxon>
        <taxon>Insecta</taxon>
        <taxon>Pterygota</taxon>
        <taxon>Neoptera</taxon>
        <taxon>Endopterygota</taxon>
        <taxon>Lepidoptera</taxon>
        <taxon>Glossata</taxon>
        <taxon>Ditrysia</taxon>
        <taxon>Tineoidea</taxon>
        <taxon>Psychidae</taxon>
        <taxon>Oiketicinae</taxon>
        <taxon>Eumeta</taxon>
    </lineage>
</organism>
<dbReference type="AlphaFoldDB" id="A0A4C1ZCK0"/>